<comment type="caution">
    <text evidence="2">The sequence shown here is derived from an EMBL/GenBank/DDBJ whole genome shotgun (WGS) entry which is preliminary data.</text>
</comment>
<evidence type="ECO:0008006" key="5">
    <source>
        <dbReference type="Google" id="ProtNLM"/>
    </source>
</evidence>
<evidence type="ECO:0000313" key="4">
    <source>
        <dbReference type="Proteomes" id="UP000335496"/>
    </source>
</evidence>
<gene>
    <name evidence="2" type="ORF">EAJ03_02550</name>
    <name evidence="1" type="ORF">F2Z23_02555</name>
</gene>
<dbReference type="InterPro" id="IPR010982">
    <property type="entry name" value="Lambda_DNA-bd_dom_sf"/>
</dbReference>
<dbReference type="GO" id="GO:0003677">
    <property type="term" value="F:DNA binding"/>
    <property type="evidence" value="ECO:0007669"/>
    <property type="project" value="InterPro"/>
</dbReference>
<dbReference type="AlphaFoldDB" id="A0A4Q5H7C8"/>
<evidence type="ECO:0000313" key="1">
    <source>
        <dbReference type="EMBL" id="KAA5276189.1"/>
    </source>
</evidence>
<sequence length="93" mass="10893">MQNEDSQKIITRFFDALAQLKSDKRIGGKTPFAERYNINRRNMYQLEKNVEKDIFQVSWLSYLVNDYGVSAEWLLTGKGAFYSQSLQNSCKKE</sequence>
<dbReference type="Gene3D" id="1.10.260.40">
    <property type="entry name" value="lambda repressor-like DNA-binding domains"/>
    <property type="match status" value="1"/>
</dbReference>
<dbReference type="EMBL" id="VVZX01000003">
    <property type="protein sequence ID" value="KAA5276189.1"/>
    <property type="molecule type" value="Genomic_DNA"/>
</dbReference>
<protein>
    <recommendedName>
        <fullName evidence="5">XRE family transcriptional regulator</fullName>
    </recommendedName>
</protein>
<keyword evidence="4" id="KW-1185">Reference proteome</keyword>
<reference evidence="1 4" key="1">
    <citation type="journal article" date="2019" name="Nat. Med.">
        <title>A library of human gut bacterial isolates paired with longitudinal multiomics data enables mechanistic microbiome research.</title>
        <authorList>
            <person name="Poyet M."/>
            <person name="Groussin M."/>
            <person name="Gibbons S.M."/>
            <person name="Avila-Pacheco J."/>
            <person name="Jiang X."/>
            <person name="Kearney S.M."/>
            <person name="Perrotta A.R."/>
            <person name="Berdy B."/>
            <person name="Zhao S."/>
            <person name="Lieberman T.D."/>
            <person name="Swanson P.K."/>
            <person name="Smith M."/>
            <person name="Roesemann S."/>
            <person name="Alexander J.E."/>
            <person name="Rich S.A."/>
            <person name="Livny J."/>
            <person name="Vlamakis H."/>
            <person name="Clish C."/>
            <person name="Bullock K."/>
            <person name="Deik A."/>
            <person name="Scott J."/>
            <person name="Pierce K.A."/>
            <person name="Xavier R.J."/>
            <person name="Alm E.J."/>
        </authorList>
    </citation>
    <scope>NUCLEOTIDE SEQUENCE [LARGE SCALE GENOMIC DNA]</scope>
    <source>
        <strain evidence="1 4">BIOML-A1</strain>
    </source>
</reference>
<dbReference type="Proteomes" id="UP000335496">
    <property type="component" value="Unassembled WGS sequence"/>
</dbReference>
<dbReference type="RefSeq" id="WP_130088841.1">
    <property type="nucleotide sequence ID" value="NZ_RCXL01000003.1"/>
</dbReference>
<dbReference type="Proteomes" id="UP000291917">
    <property type="component" value="Unassembled WGS sequence"/>
</dbReference>
<name>A0A4Q5H7C8_9BACE</name>
<proteinExistence type="predicted"/>
<organism evidence="2 3">
    <name type="scientific">Bacteroides eggerthii</name>
    <dbReference type="NCBI Taxonomy" id="28111"/>
    <lineage>
        <taxon>Bacteria</taxon>
        <taxon>Pseudomonadati</taxon>
        <taxon>Bacteroidota</taxon>
        <taxon>Bacteroidia</taxon>
        <taxon>Bacteroidales</taxon>
        <taxon>Bacteroidaceae</taxon>
        <taxon>Bacteroides</taxon>
    </lineage>
</organism>
<evidence type="ECO:0000313" key="3">
    <source>
        <dbReference type="Proteomes" id="UP000291917"/>
    </source>
</evidence>
<accession>A0A4Q5H7C8</accession>
<dbReference type="EMBL" id="RCXL01000003">
    <property type="protein sequence ID" value="RYT77443.1"/>
    <property type="molecule type" value="Genomic_DNA"/>
</dbReference>
<reference evidence="2 3" key="2">
    <citation type="journal article" date="2019" name="Science, e1252229">
        <title>Invertible promoters mediate bacterial phase variation, antibiotic resistance, and host adaptation in the gut.</title>
        <authorList>
            <person name="Jiang X."/>
            <person name="Hall A.B."/>
            <person name="Arthur T.D."/>
            <person name="Plichta D.R."/>
            <person name="Covington C.T."/>
            <person name="Poyet M."/>
            <person name="Crothers J."/>
            <person name="Moses P.L."/>
            <person name="Tolonen A.C."/>
            <person name="Vlamakis H."/>
            <person name="Alm E.J."/>
            <person name="Xavier R.J."/>
        </authorList>
    </citation>
    <scope>NUCLEOTIDE SEQUENCE [LARGE SCALE GENOMIC DNA]</scope>
    <source>
        <strain evidence="3">bj_0095</strain>
        <strain evidence="2">Bj_0095</strain>
    </source>
</reference>
<evidence type="ECO:0000313" key="2">
    <source>
        <dbReference type="EMBL" id="RYT77443.1"/>
    </source>
</evidence>